<organism evidence="2 3">
    <name type="scientific">Baekduia soli</name>
    <dbReference type="NCBI Taxonomy" id="496014"/>
    <lineage>
        <taxon>Bacteria</taxon>
        <taxon>Bacillati</taxon>
        <taxon>Actinomycetota</taxon>
        <taxon>Thermoleophilia</taxon>
        <taxon>Solirubrobacterales</taxon>
        <taxon>Baekduiaceae</taxon>
        <taxon>Baekduia</taxon>
    </lineage>
</organism>
<dbReference type="KEGG" id="bsol:FSW04_16570"/>
<dbReference type="Proteomes" id="UP000321805">
    <property type="component" value="Chromosome"/>
</dbReference>
<dbReference type="InterPro" id="IPR052907">
    <property type="entry name" value="Beta-lactamase/esterase"/>
</dbReference>
<dbReference type="SUPFAM" id="SSF56601">
    <property type="entry name" value="beta-lactamase/transpeptidase-like"/>
    <property type="match status" value="1"/>
</dbReference>
<feature type="domain" description="Beta-lactamase-related" evidence="1">
    <location>
        <begin position="23"/>
        <end position="350"/>
    </location>
</feature>
<sequence length="369" mass="38823">MVDGTWDPRWAGVADALRDNFTRGELGAAVSVVVDGRTVVDAWAGWRDEARTRPWTRETAVNVFSIGKPLAAILVLRLVAAGALALPDRVASAWPGFGAAGKGDVTMEHLLTHRAGLPAVAAPLAAGTAYDWTAMCAALAAQEPWWEPGTALGYHTNTYGFLLGEVARRITGRGAGELLLEAIGPGTELWFGAPRDGRPVSDFHFTADMTAMQEGDGTGMSELQRCAYLNPPGISGLGTVNTAAWRAAVIPSTNAHGTARGIAGVYADLLTGGILDPVMLAAATTEHAHGPDLVLERTQRFGLGFQLPLPERPLGRSPHAYGHFGAGGALGFADPDARLAFGYAPNRGGRRWQNPRTLALVDATYDALG</sequence>
<dbReference type="InterPro" id="IPR012338">
    <property type="entry name" value="Beta-lactam/transpept-like"/>
</dbReference>
<evidence type="ECO:0000313" key="3">
    <source>
        <dbReference type="Proteomes" id="UP000321805"/>
    </source>
</evidence>
<dbReference type="RefSeq" id="WP_146921216.1">
    <property type="nucleotide sequence ID" value="NZ_CP042430.1"/>
</dbReference>
<keyword evidence="3" id="KW-1185">Reference proteome</keyword>
<dbReference type="OrthoDB" id="9809635at2"/>
<gene>
    <name evidence="2" type="ORF">FSW04_16570</name>
</gene>
<name>A0A5B8U7F9_9ACTN</name>
<dbReference type="AlphaFoldDB" id="A0A5B8U7F9"/>
<evidence type="ECO:0000259" key="1">
    <source>
        <dbReference type="Pfam" id="PF00144"/>
    </source>
</evidence>
<reference evidence="2 3" key="1">
    <citation type="journal article" date="2018" name="J. Microbiol.">
        <title>Baekduia soli gen. nov., sp. nov., a novel bacterium isolated from the soil of Baekdu Mountain and proposal of a novel family name, Baekduiaceae fam. nov.</title>
        <authorList>
            <person name="An D.S."/>
            <person name="Siddiqi M.Z."/>
            <person name="Kim K.H."/>
            <person name="Yu H.S."/>
            <person name="Im W.T."/>
        </authorList>
    </citation>
    <scope>NUCLEOTIDE SEQUENCE [LARGE SCALE GENOMIC DNA]</scope>
    <source>
        <strain evidence="2 3">BR7-21</strain>
    </source>
</reference>
<evidence type="ECO:0000313" key="2">
    <source>
        <dbReference type="EMBL" id="QEC49024.1"/>
    </source>
</evidence>
<dbReference type="PANTHER" id="PTHR43319:SF3">
    <property type="entry name" value="BETA-LACTAMASE-RELATED DOMAIN-CONTAINING PROTEIN"/>
    <property type="match status" value="1"/>
</dbReference>
<dbReference type="EMBL" id="CP042430">
    <property type="protein sequence ID" value="QEC49024.1"/>
    <property type="molecule type" value="Genomic_DNA"/>
</dbReference>
<accession>A0A5B8U7F9</accession>
<dbReference type="Pfam" id="PF00144">
    <property type="entry name" value="Beta-lactamase"/>
    <property type="match status" value="1"/>
</dbReference>
<dbReference type="InterPro" id="IPR001466">
    <property type="entry name" value="Beta-lactam-related"/>
</dbReference>
<protein>
    <submittedName>
        <fullName evidence="2">Beta-lactamase family protein</fullName>
    </submittedName>
</protein>
<dbReference type="Gene3D" id="3.40.710.10">
    <property type="entry name" value="DD-peptidase/beta-lactamase superfamily"/>
    <property type="match status" value="1"/>
</dbReference>
<proteinExistence type="predicted"/>
<dbReference type="PANTHER" id="PTHR43319">
    <property type="entry name" value="BETA-LACTAMASE-RELATED"/>
    <property type="match status" value="1"/>
</dbReference>